<protein>
    <submittedName>
        <fullName evidence="1">Uncharacterized protein</fullName>
    </submittedName>
</protein>
<keyword evidence="2" id="KW-1185">Reference proteome</keyword>
<gene>
    <name evidence="1" type="ORF">PENCOP_c004G06250</name>
</gene>
<dbReference type="AlphaFoldDB" id="A0A1V6UV31"/>
<proteinExistence type="predicted"/>
<evidence type="ECO:0000313" key="1">
    <source>
        <dbReference type="EMBL" id="OQE42277.1"/>
    </source>
</evidence>
<dbReference type="EMBL" id="MDDG01000004">
    <property type="protein sequence ID" value="OQE42277.1"/>
    <property type="molecule type" value="Genomic_DNA"/>
</dbReference>
<sequence length="158" mass="17672">MALLRMSLGVYLAEMMGVLSGHVFFFDGPAVESERHIHVLRDGIPRKGHVHRSGPCGDGIAHRPERSAEKASAPRNAQVEEHCEQTFPARQFLKECLPNDLFNYDRVSRDNLPLAFTSVPSYHPIRFPTSGRRYAESAAQPGQVLPWVPRAQLESSPN</sequence>
<reference evidence="2" key="1">
    <citation type="journal article" date="2017" name="Nat. Microbiol.">
        <title>Global analysis of biosynthetic gene clusters reveals vast potential of secondary metabolite production in Penicillium species.</title>
        <authorList>
            <person name="Nielsen J.C."/>
            <person name="Grijseels S."/>
            <person name="Prigent S."/>
            <person name="Ji B."/>
            <person name="Dainat J."/>
            <person name="Nielsen K.F."/>
            <person name="Frisvad J.C."/>
            <person name="Workman M."/>
            <person name="Nielsen J."/>
        </authorList>
    </citation>
    <scope>NUCLEOTIDE SEQUENCE [LARGE SCALE GENOMIC DNA]</scope>
    <source>
        <strain evidence="2">IBT 31321</strain>
    </source>
</reference>
<comment type="caution">
    <text evidence="1">The sequence shown here is derived from an EMBL/GenBank/DDBJ whole genome shotgun (WGS) entry which is preliminary data.</text>
</comment>
<evidence type="ECO:0000313" key="2">
    <source>
        <dbReference type="Proteomes" id="UP000191500"/>
    </source>
</evidence>
<accession>A0A1V6UV31</accession>
<name>A0A1V6UV31_9EURO</name>
<dbReference type="Proteomes" id="UP000191500">
    <property type="component" value="Unassembled WGS sequence"/>
</dbReference>
<organism evidence="1 2">
    <name type="scientific">Penicillium coprophilum</name>
    <dbReference type="NCBI Taxonomy" id="36646"/>
    <lineage>
        <taxon>Eukaryota</taxon>
        <taxon>Fungi</taxon>
        <taxon>Dikarya</taxon>
        <taxon>Ascomycota</taxon>
        <taxon>Pezizomycotina</taxon>
        <taxon>Eurotiomycetes</taxon>
        <taxon>Eurotiomycetidae</taxon>
        <taxon>Eurotiales</taxon>
        <taxon>Aspergillaceae</taxon>
        <taxon>Penicillium</taxon>
    </lineage>
</organism>